<accession>A0A2N5CB74</accession>
<sequence>MMRAPVNAADDLTAQDRFELGKLIENTPLGERIVALKVWLPDGAHRLQPQHGNDRALLPYRGWDAHRARGQHPAVSAPRPQTYRAFDISARL</sequence>
<evidence type="ECO:0000313" key="1">
    <source>
        <dbReference type="EMBL" id="PLP99465.1"/>
    </source>
</evidence>
<name>A0A2N5CB74_9BURK</name>
<proteinExistence type="predicted"/>
<dbReference type="AlphaFoldDB" id="A0A2N5CB74"/>
<dbReference type="Proteomes" id="UP000234341">
    <property type="component" value="Unassembled WGS sequence"/>
</dbReference>
<dbReference type="EMBL" id="PJRP01000007">
    <property type="protein sequence ID" value="PLP99465.1"/>
    <property type="molecule type" value="Genomic_DNA"/>
</dbReference>
<gene>
    <name evidence="1" type="ORF">CYJ10_16715</name>
</gene>
<comment type="caution">
    <text evidence="1">The sequence shown here is derived from an EMBL/GenBank/DDBJ whole genome shotgun (WGS) entry which is preliminary data.</text>
</comment>
<evidence type="ECO:0000313" key="2">
    <source>
        <dbReference type="Proteomes" id="UP000234341"/>
    </source>
</evidence>
<protein>
    <submittedName>
        <fullName evidence="1">Uncharacterized protein</fullName>
    </submittedName>
</protein>
<organism evidence="1 2">
    <name type="scientific">Cupriavidus pauculus</name>
    <dbReference type="NCBI Taxonomy" id="82633"/>
    <lineage>
        <taxon>Bacteria</taxon>
        <taxon>Pseudomonadati</taxon>
        <taxon>Pseudomonadota</taxon>
        <taxon>Betaproteobacteria</taxon>
        <taxon>Burkholderiales</taxon>
        <taxon>Burkholderiaceae</taxon>
        <taxon>Cupriavidus</taxon>
    </lineage>
</organism>
<reference evidence="1 2" key="1">
    <citation type="submission" date="2017-12" db="EMBL/GenBank/DDBJ databases">
        <title>Genome sequence of the active heterotrophic nitrifier-denitrifier, Cupriavidus pauculus UM1.</title>
        <authorList>
            <person name="Putonti C."/>
            <person name="Castignetti D."/>
        </authorList>
    </citation>
    <scope>NUCLEOTIDE SEQUENCE [LARGE SCALE GENOMIC DNA]</scope>
    <source>
        <strain evidence="1 2">UM1</strain>
    </source>
</reference>